<reference evidence="1 2" key="1">
    <citation type="journal article" date="2015" name="Biotechnol. Biofuels">
        <title>Genetic basis of the highly efficient yeast Kluyveromyces marxianus: complete genome sequence and transcriptome analyses.</title>
        <authorList>
            <person name="Lertwattanasakul N."/>
            <person name="Kosaka T."/>
            <person name="Hosoyama A."/>
            <person name="Suzuki Y."/>
            <person name="Rodrussamee N."/>
            <person name="Matsutani M."/>
            <person name="Murata M."/>
            <person name="Fujimoto N."/>
            <person name="Suprayogi"/>
            <person name="Tsuchikane K."/>
            <person name="Limtong S."/>
            <person name="Fujita N."/>
            <person name="Yamada M."/>
        </authorList>
    </citation>
    <scope>NUCLEOTIDE SEQUENCE [LARGE SCALE GENOMIC DNA]</scope>
    <source>
        <strain evidence="2">DMKU3-1042 / BCC 29191 / NBRC 104275</strain>
    </source>
</reference>
<dbReference type="GeneID" id="34715894"/>
<protein>
    <submittedName>
        <fullName evidence="1">Protein ECM9</fullName>
    </submittedName>
</protein>
<proteinExistence type="predicted"/>
<gene>
    <name evidence="1" type="ORF">KLMA_30625</name>
</gene>
<evidence type="ECO:0000313" key="1">
    <source>
        <dbReference type="EMBL" id="BAO39920.1"/>
    </source>
</evidence>
<organism evidence="1 2">
    <name type="scientific">Kluyveromyces marxianus (strain DMKU3-1042 / BCC 29191 / NBRC 104275)</name>
    <name type="common">Yeast</name>
    <name type="synonym">Candida kefyr</name>
    <dbReference type="NCBI Taxonomy" id="1003335"/>
    <lineage>
        <taxon>Eukaryota</taxon>
        <taxon>Fungi</taxon>
        <taxon>Dikarya</taxon>
        <taxon>Ascomycota</taxon>
        <taxon>Saccharomycotina</taxon>
        <taxon>Saccharomycetes</taxon>
        <taxon>Saccharomycetales</taxon>
        <taxon>Saccharomycetaceae</taxon>
        <taxon>Kluyveromyces</taxon>
    </lineage>
</organism>
<dbReference type="OrthoDB" id="5358702at2759"/>
<name>W0T945_KLUMD</name>
<dbReference type="AlphaFoldDB" id="W0T945"/>
<dbReference type="VEuPathDB" id="FungiDB:KLMA_30625"/>
<sequence length="305" mass="36231">MELELTTSIVNALHGPYETKEVRLMIYPNAPSEVKEPFVVIHSETHTEIVLFKKVLMKMFMECHHLFYQWESLDTYRQRLVCSGLLIVTTENRTALNMYSKILSELTETSIQREVHFIELLLSCNRAKLNKSSSLWELYKKLYSEYQGRIKFEVWRTIKLSCDQHFANYYCCNFIRWYYNQLEYQQREAFIKQYIQFAMAHVSDPSIWTVLGKILRKNDLDCILNFVESLPVTTWPPFSAVLEFASRNMDIIPIVKERWEQKEGVVFYKGTVIVPKEIEDDLNLRTQYLHDGWKSLLLIKLGHLM</sequence>
<dbReference type="EMBL" id="AP012215">
    <property type="protein sequence ID" value="BAO39920.1"/>
    <property type="molecule type" value="Genomic_DNA"/>
</dbReference>
<accession>W0T945</accession>
<evidence type="ECO:0000313" key="2">
    <source>
        <dbReference type="Proteomes" id="UP000065495"/>
    </source>
</evidence>
<dbReference type="Proteomes" id="UP000065495">
    <property type="component" value="Chromosome 3"/>
</dbReference>
<dbReference type="KEGG" id="kmx:KLMA_30625"/>
<dbReference type="RefSeq" id="XP_022675751.1">
    <property type="nucleotide sequence ID" value="XM_022819157.1"/>
</dbReference>